<keyword evidence="9 12" id="KW-0239">DNA-directed DNA polymerase</keyword>
<feature type="active site" evidence="12">
    <location>
        <position position="131"/>
    </location>
</feature>
<comment type="catalytic activity">
    <reaction evidence="11 12">
        <text>DNA(n) + a 2'-deoxyribonucleoside 5'-triphosphate = DNA(n+1) + diphosphate</text>
        <dbReference type="Rhea" id="RHEA:22508"/>
        <dbReference type="Rhea" id="RHEA-COMP:17339"/>
        <dbReference type="Rhea" id="RHEA-COMP:17340"/>
        <dbReference type="ChEBI" id="CHEBI:33019"/>
        <dbReference type="ChEBI" id="CHEBI:61560"/>
        <dbReference type="ChEBI" id="CHEBI:173112"/>
        <dbReference type="EC" id="2.7.7.7"/>
    </reaction>
</comment>
<dbReference type="Pfam" id="PF11799">
    <property type="entry name" value="IMS_C"/>
    <property type="match status" value="1"/>
</dbReference>
<dbReference type="Gene3D" id="3.40.1170.60">
    <property type="match status" value="1"/>
</dbReference>
<evidence type="ECO:0000313" key="14">
    <source>
        <dbReference type="EMBL" id="SNR81300.1"/>
    </source>
</evidence>
<sequence>MTDPAFPHRRIAHLDMDMFFAGVELLRYPELRGQAVVVGGRSAQQPRQLPDGSYQFSRLREYNGRGVVTTSTYEARKLGVYSAMGLMKSAQLAPDAILLPANFESYRHYSRLFKAAVAEIVPQIENRGIDEIYIDLSTIEEDTHTLAMRLKQAVIQATGLSCSIGIAANKLLAKIASDLDKPDGLTIIDEQAFRERIWPLPAKKINGIGPKATAKLETLGIHSIADLAAANARQLQQHFGRSYTHWLMQVAQGHDERPVVTTSIPKSMSRETTFERDMHAVQDKRFLGTAFTALCERVAADLQQKGYVGHTVGIKIKYQDFRTATRDLTLPTPTNNAAAIRRAAGVCLTRLPLEQRFRLLGIKVSNLVHIDDIPAETPEQTSLFT</sequence>
<dbReference type="OrthoDB" id="9808813at2"/>
<comment type="function">
    <text evidence="12">Poorly processive, error-prone DNA polymerase involved in untargeted mutagenesis. Copies undamaged DNA at stalled replication forks, which arise in vivo from mismatched or misaligned primer ends. These misaligned primers can be extended by PolIV. Exhibits no 3'-5' exonuclease (proofreading) activity. May be involved in translesional synthesis, in conjunction with the beta clamp from PolIII.</text>
</comment>
<dbReference type="PANTHER" id="PTHR11076">
    <property type="entry name" value="DNA REPAIR POLYMERASE UMUC / TRANSFERASE FAMILY MEMBER"/>
    <property type="match status" value="1"/>
</dbReference>
<keyword evidence="8 12" id="KW-0460">Magnesium</keyword>
<name>A0A238ZDE5_9PROT</name>
<evidence type="ECO:0000256" key="1">
    <source>
        <dbReference type="ARBA" id="ARBA00010945"/>
    </source>
</evidence>
<evidence type="ECO:0000256" key="12">
    <source>
        <dbReference type="HAMAP-Rule" id="MF_01113"/>
    </source>
</evidence>
<dbReference type="GO" id="GO:0003887">
    <property type="term" value="F:DNA-directed DNA polymerase activity"/>
    <property type="evidence" value="ECO:0007669"/>
    <property type="project" value="UniProtKB-UniRule"/>
</dbReference>
<dbReference type="HAMAP" id="MF_01113">
    <property type="entry name" value="DNApol_IV"/>
    <property type="match status" value="1"/>
</dbReference>
<keyword evidence="10 12" id="KW-0234">DNA repair</keyword>
<dbReference type="Pfam" id="PF21704">
    <property type="entry name" value="POLH-Rev1_HhH"/>
    <property type="match status" value="1"/>
</dbReference>
<dbReference type="AlphaFoldDB" id="A0A238ZDE5"/>
<dbReference type="Gene3D" id="3.30.70.270">
    <property type="match status" value="1"/>
</dbReference>
<keyword evidence="2 12" id="KW-0515">Mutator protein</keyword>
<evidence type="ECO:0000256" key="10">
    <source>
        <dbReference type="ARBA" id="ARBA00023204"/>
    </source>
</evidence>
<dbReference type="InterPro" id="IPR017961">
    <property type="entry name" value="DNA_pol_Y-fam_little_finger"/>
</dbReference>
<dbReference type="InterPro" id="IPR043128">
    <property type="entry name" value="Rev_trsase/Diguanyl_cyclase"/>
</dbReference>
<evidence type="ECO:0000256" key="11">
    <source>
        <dbReference type="ARBA" id="ARBA00049244"/>
    </source>
</evidence>
<dbReference type="InterPro" id="IPR036775">
    <property type="entry name" value="DNA_pol_Y-fam_lit_finger_sf"/>
</dbReference>
<evidence type="ECO:0000313" key="15">
    <source>
        <dbReference type="Proteomes" id="UP000198305"/>
    </source>
</evidence>
<keyword evidence="4 12" id="KW-0548">Nucleotidyltransferase</keyword>
<proteinExistence type="inferred from homology"/>
<comment type="subunit">
    <text evidence="12">Monomer.</text>
</comment>
<keyword evidence="6 12" id="KW-0479">Metal-binding</keyword>
<dbReference type="GO" id="GO:0042276">
    <property type="term" value="P:error-prone translesion synthesis"/>
    <property type="evidence" value="ECO:0007669"/>
    <property type="project" value="TreeGrafter"/>
</dbReference>
<dbReference type="EMBL" id="FZOA01000004">
    <property type="protein sequence ID" value="SNR81300.1"/>
    <property type="molecule type" value="Genomic_DNA"/>
</dbReference>
<dbReference type="InterPro" id="IPR001126">
    <property type="entry name" value="UmuC"/>
</dbReference>
<dbReference type="Proteomes" id="UP000198305">
    <property type="component" value="Unassembled WGS sequence"/>
</dbReference>
<keyword evidence="12" id="KW-0963">Cytoplasm</keyword>
<evidence type="ECO:0000256" key="5">
    <source>
        <dbReference type="ARBA" id="ARBA00022705"/>
    </source>
</evidence>
<evidence type="ECO:0000256" key="9">
    <source>
        <dbReference type="ARBA" id="ARBA00022932"/>
    </source>
</evidence>
<evidence type="ECO:0000256" key="8">
    <source>
        <dbReference type="ARBA" id="ARBA00022842"/>
    </source>
</evidence>
<dbReference type="EC" id="2.7.7.7" evidence="12"/>
<dbReference type="FunFam" id="3.30.1490.100:FF:000004">
    <property type="entry name" value="DNA polymerase IV"/>
    <property type="match status" value="1"/>
</dbReference>
<dbReference type="Gene3D" id="3.30.1490.100">
    <property type="entry name" value="DNA polymerase, Y-family, little finger domain"/>
    <property type="match status" value="1"/>
</dbReference>
<keyword evidence="5 12" id="KW-0235">DNA replication</keyword>
<organism evidence="14 15">
    <name type="scientific">Methylobacillus rhizosphaerae</name>
    <dbReference type="NCBI Taxonomy" id="551994"/>
    <lineage>
        <taxon>Bacteria</taxon>
        <taxon>Pseudomonadati</taxon>
        <taxon>Pseudomonadota</taxon>
        <taxon>Betaproteobacteria</taxon>
        <taxon>Nitrosomonadales</taxon>
        <taxon>Methylophilaceae</taxon>
        <taxon>Methylobacillus</taxon>
    </lineage>
</organism>
<dbReference type="GO" id="GO:0006281">
    <property type="term" value="P:DNA repair"/>
    <property type="evidence" value="ECO:0007669"/>
    <property type="project" value="UniProtKB-UniRule"/>
</dbReference>
<dbReference type="GO" id="GO:0000287">
    <property type="term" value="F:magnesium ion binding"/>
    <property type="evidence" value="ECO:0007669"/>
    <property type="project" value="UniProtKB-UniRule"/>
</dbReference>
<feature type="site" description="Substrate discrimination" evidence="12">
    <location>
        <position position="20"/>
    </location>
</feature>
<comment type="similarity">
    <text evidence="1 12">Belongs to the DNA polymerase type-Y family.</text>
</comment>
<reference evidence="15" key="1">
    <citation type="submission" date="2017-06" db="EMBL/GenBank/DDBJ databases">
        <authorList>
            <person name="Varghese N."/>
            <person name="Submissions S."/>
        </authorList>
    </citation>
    <scope>NUCLEOTIDE SEQUENCE [LARGE SCALE GENOMIC DNA]</scope>
    <source>
        <strain evidence="15">Ca-68</strain>
    </source>
</reference>
<dbReference type="Pfam" id="PF00817">
    <property type="entry name" value="IMS"/>
    <property type="match status" value="1"/>
</dbReference>
<dbReference type="GO" id="GO:0005829">
    <property type="term" value="C:cytosol"/>
    <property type="evidence" value="ECO:0007669"/>
    <property type="project" value="TreeGrafter"/>
</dbReference>
<dbReference type="Gene3D" id="1.10.150.20">
    <property type="entry name" value="5' to 3' exonuclease, C-terminal subdomain"/>
    <property type="match status" value="1"/>
</dbReference>
<dbReference type="InterPro" id="IPR050116">
    <property type="entry name" value="DNA_polymerase-Y"/>
</dbReference>
<feature type="binding site" evidence="12">
    <location>
        <position position="15"/>
    </location>
    <ligand>
        <name>Mg(2+)</name>
        <dbReference type="ChEBI" id="CHEBI:18420"/>
    </ligand>
</feature>
<keyword evidence="12" id="KW-0238">DNA-binding</keyword>
<gene>
    <name evidence="12" type="primary">dinB</name>
    <name evidence="14" type="ORF">SAMN05192560_1233</name>
</gene>
<comment type="cofactor">
    <cofactor evidence="12">
        <name>Mg(2+)</name>
        <dbReference type="ChEBI" id="CHEBI:18420"/>
    </cofactor>
    <text evidence="12">Binds 2 magnesium ions per subunit.</text>
</comment>
<dbReference type="InterPro" id="IPR022880">
    <property type="entry name" value="DNApol_IV"/>
</dbReference>
<feature type="domain" description="UmuC" evidence="13">
    <location>
        <begin position="11"/>
        <end position="209"/>
    </location>
</feature>
<dbReference type="GO" id="GO:0003684">
    <property type="term" value="F:damaged DNA binding"/>
    <property type="evidence" value="ECO:0007669"/>
    <property type="project" value="InterPro"/>
</dbReference>
<keyword evidence="3 12" id="KW-0808">Transferase</keyword>
<evidence type="ECO:0000259" key="13">
    <source>
        <dbReference type="PROSITE" id="PS50173"/>
    </source>
</evidence>
<dbReference type="PROSITE" id="PS50173">
    <property type="entry name" value="UMUC"/>
    <property type="match status" value="1"/>
</dbReference>
<dbReference type="CDD" id="cd03586">
    <property type="entry name" value="PolY_Pol_IV_kappa"/>
    <property type="match status" value="1"/>
</dbReference>
<comment type="subcellular location">
    <subcellularLocation>
        <location evidence="12">Cytoplasm</location>
    </subcellularLocation>
</comment>
<dbReference type="SUPFAM" id="SSF56672">
    <property type="entry name" value="DNA/RNA polymerases"/>
    <property type="match status" value="1"/>
</dbReference>
<feature type="binding site" evidence="12">
    <location>
        <position position="130"/>
    </location>
    <ligand>
        <name>Mg(2+)</name>
        <dbReference type="ChEBI" id="CHEBI:18420"/>
    </ligand>
</feature>
<accession>A0A238ZDE5</accession>
<dbReference type="InterPro" id="IPR043502">
    <property type="entry name" value="DNA/RNA_pol_sf"/>
</dbReference>
<keyword evidence="15" id="KW-1185">Reference proteome</keyword>
<dbReference type="RefSeq" id="WP_089375338.1">
    <property type="nucleotide sequence ID" value="NZ_FZOA01000004.1"/>
</dbReference>
<dbReference type="GO" id="GO:0006261">
    <property type="term" value="P:DNA-templated DNA replication"/>
    <property type="evidence" value="ECO:0007669"/>
    <property type="project" value="UniProtKB-UniRule"/>
</dbReference>
<evidence type="ECO:0000256" key="4">
    <source>
        <dbReference type="ARBA" id="ARBA00022695"/>
    </source>
</evidence>
<evidence type="ECO:0000256" key="7">
    <source>
        <dbReference type="ARBA" id="ARBA00022763"/>
    </source>
</evidence>
<evidence type="ECO:0000256" key="2">
    <source>
        <dbReference type="ARBA" id="ARBA00022457"/>
    </source>
</evidence>
<keyword evidence="7 12" id="KW-0227">DNA damage</keyword>
<dbReference type="SUPFAM" id="SSF100879">
    <property type="entry name" value="Lesion bypass DNA polymerase (Y-family), little finger domain"/>
    <property type="match status" value="1"/>
</dbReference>
<dbReference type="PANTHER" id="PTHR11076:SF33">
    <property type="entry name" value="DNA POLYMERASE KAPPA"/>
    <property type="match status" value="1"/>
</dbReference>
<dbReference type="NCBIfam" id="NF002677">
    <property type="entry name" value="PRK02406.1"/>
    <property type="match status" value="1"/>
</dbReference>
<protein>
    <recommendedName>
        <fullName evidence="12">DNA polymerase IV</fullName>
        <shortName evidence="12">Pol IV</shortName>
        <ecNumber evidence="12">2.7.7.7</ecNumber>
    </recommendedName>
</protein>
<evidence type="ECO:0000256" key="6">
    <source>
        <dbReference type="ARBA" id="ARBA00022723"/>
    </source>
</evidence>
<dbReference type="GO" id="GO:0009432">
    <property type="term" value="P:SOS response"/>
    <property type="evidence" value="ECO:0007669"/>
    <property type="project" value="TreeGrafter"/>
</dbReference>
<evidence type="ECO:0000256" key="3">
    <source>
        <dbReference type="ARBA" id="ARBA00022679"/>
    </source>
</evidence>